<comment type="caution">
    <text evidence="2">The sequence shown here is derived from an EMBL/GenBank/DDBJ whole genome shotgun (WGS) entry which is preliminary data.</text>
</comment>
<dbReference type="SUPFAM" id="SSF53300">
    <property type="entry name" value="vWA-like"/>
    <property type="match status" value="1"/>
</dbReference>
<dbReference type="PANTHER" id="PTHR10579:SF43">
    <property type="entry name" value="ZINC FINGER (C3HC4-TYPE RING FINGER) FAMILY PROTEIN"/>
    <property type="match status" value="1"/>
</dbReference>
<name>A0AAD9DHF5_9STRA</name>
<dbReference type="SMART" id="SM00327">
    <property type="entry name" value="VWA"/>
    <property type="match status" value="1"/>
</dbReference>
<protein>
    <submittedName>
        <fullName evidence="2">VWA domain-containing protein</fullName>
    </submittedName>
</protein>
<dbReference type="PROSITE" id="PS50234">
    <property type="entry name" value="VWFA"/>
    <property type="match status" value="1"/>
</dbReference>
<evidence type="ECO:0000313" key="2">
    <source>
        <dbReference type="EMBL" id="KAK1747297.1"/>
    </source>
</evidence>
<feature type="domain" description="VWFA" evidence="1">
    <location>
        <begin position="111"/>
        <end position="293"/>
    </location>
</feature>
<evidence type="ECO:0000259" key="1">
    <source>
        <dbReference type="PROSITE" id="PS50234"/>
    </source>
</evidence>
<accession>A0AAD9DHF5</accession>
<dbReference type="InterPro" id="IPR036465">
    <property type="entry name" value="vWFA_dom_sf"/>
</dbReference>
<dbReference type="Gene3D" id="3.40.50.410">
    <property type="entry name" value="von Willebrand factor, type A domain"/>
    <property type="match status" value="1"/>
</dbReference>
<proteinExistence type="predicted"/>
<organism evidence="2 3">
    <name type="scientific">Skeletonema marinoi</name>
    <dbReference type="NCBI Taxonomy" id="267567"/>
    <lineage>
        <taxon>Eukaryota</taxon>
        <taxon>Sar</taxon>
        <taxon>Stramenopiles</taxon>
        <taxon>Ochrophyta</taxon>
        <taxon>Bacillariophyta</taxon>
        <taxon>Coscinodiscophyceae</taxon>
        <taxon>Thalassiosirophycidae</taxon>
        <taxon>Thalassiosirales</taxon>
        <taxon>Skeletonemataceae</taxon>
        <taxon>Skeletonema</taxon>
        <taxon>Skeletonema marinoi-dohrnii complex</taxon>
    </lineage>
</organism>
<dbReference type="EMBL" id="JATAAI010000002">
    <property type="protein sequence ID" value="KAK1747297.1"/>
    <property type="molecule type" value="Genomic_DNA"/>
</dbReference>
<sequence>MSLEQKQLTFDITKDHHISKRPKLNEDDLLEDDDDAPDNAVDAAVDFALQMMARDQRSYSHQNKRESTITFSVAPHRDTIGLKSNQFVSQICASLQAGELSHEAYTRAPIDIVVALDVSGSMRVEKLDLCKNTLKLLLKELHHDDRFCLISFSDEAKIEVPMLKVNEDQKRVALNIIEHLSVRGRTNIASAISLAAQIANSVQQPNKVRSVFLLTDGQANVGPTEAKDLVELTGIFVEAGHKPTSPPISLHTFGYGTEPDHKLLLDMAKTTSGGCFYPVKDNSQVFSAFGDAVGGILSVVAHNVCLTISVPVEAARCGSEIIAVHHENKREIADGVWQVYIGDVYAEETRDIIFEVTLASPSRSFLQDSTPAIPHALVELTYIDTIHHTRVGPVSSVAVIKRPNSQTLAWPNRDVAIQWLRVRTANCIAQAEIFAKQGELDKAKKELEDWIEEFTRESFEIGAAKEPLIEQLRMDLTESLDLLKGDAYNAYVENDLGVRVRTHMSQRCSEPFTGKRNVYRTGQKRFRAQAFHKGSALSK</sequence>
<dbReference type="Pfam" id="PF00092">
    <property type="entry name" value="VWA"/>
    <property type="match status" value="1"/>
</dbReference>
<gene>
    <name evidence="2" type="ORF">QTG54_001260</name>
</gene>
<keyword evidence="3" id="KW-1185">Reference proteome</keyword>
<dbReference type="PANTHER" id="PTHR10579">
    <property type="entry name" value="CALCIUM-ACTIVATED CHLORIDE CHANNEL REGULATOR"/>
    <property type="match status" value="1"/>
</dbReference>
<dbReference type="Proteomes" id="UP001224775">
    <property type="component" value="Unassembled WGS sequence"/>
</dbReference>
<dbReference type="AlphaFoldDB" id="A0AAD9DHF5"/>
<reference evidence="2" key="1">
    <citation type="submission" date="2023-06" db="EMBL/GenBank/DDBJ databases">
        <title>Survivors Of The Sea: Transcriptome response of Skeletonema marinoi to long-term dormancy.</title>
        <authorList>
            <person name="Pinder M.I.M."/>
            <person name="Kourtchenko O."/>
            <person name="Robertson E.K."/>
            <person name="Larsson T."/>
            <person name="Maumus F."/>
            <person name="Osuna-Cruz C.M."/>
            <person name="Vancaester E."/>
            <person name="Stenow R."/>
            <person name="Vandepoele K."/>
            <person name="Ploug H."/>
            <person name="Bruchert V."/>
            <person name="Godhe A."/>
            <person name="Topel M."/>
        </authorList>
    </citation>
    <scope>NUCLEOTIDE SEQUENCE</scope>
    <source>
        <strain evidence="2">R05AC</strain>
    </source>
</reference>
<dbReference type="InterPro" id="IPR051266">
    <property type="entry name" value="CLCR"/>
</dbReference>
<evidence type="ECO:0000313" key="3">
    <source>
        <dbReference type="Proteomes" id="UP001224775"/>
    </source>
</evidence>
<dbReference type="InterPro" id="IPR002035">
    <property type="entry name" value="VWF_A"/>
</dbReference>